<dbReference type="SUPFAM" id="SSF56112">
    <property type="entry name" value="Protein kinase-like (PK-like)"/>
    <property type="match status" value="1"/>
</dbReference>
<dbReference type="InterPro" id="IPR011009">
    <property type="entry name" value="Kinase-like_dom_sf"/>
</dbReference>
<evidence type="ECO:0008006" key="4">
    <source>
        <dbReference type="Google" id="ProtNLM"/>
    </source>
</evidence>
<dbReference type="Gene3D" id="3.30.200.20">
    <property type="entry name" value="Phosphorylase Kinase, domain 1"/>
    <property type="match status" value="1"/>
</dbReference>
<keyword evidence="3" id="KW-1185">Reference proteome</keyword>
<evidence type="ECO:0000313" key="2">
    <source>
        <dbReference type="EMBL" id="KAK8060390.1"/>
    </source>
</evidence>
<dbReference type="EMBL" id="JAQQWM010000006">
    <property type="protein sequence ID" value="KAK8060390.1"/>
    <property type="molecule type" value="Genomic_DNA"/>
</dbReference>
<comment type="caution">
    <text evidence="2">The sequence shown here is derived from an EMBL/GenBank/DDBJ whole genome shotgun (WGS) entry which is preliminary data.</text>
</comment>
<reference evidence="2 3" key="1">
    <citation type="submission" date="2023-01" db="EMBL/GenBank/DDBJ databases">
        <title>Analysis of 21 Apiospora genomes using comparative genomics revels a genus with tremendous synthesis potential of carbohydrate active enzymes and secondary metabolites.</title>
        <authorList>
            <person name="Sorensen T."/>
        </authorList>
    </citation>
    <scope>NUCLEOTIDE SEQUENCE [LARGE SCALE GENOMIC DNA]</scope>
    <source>
        <strain evidence="2 3">CBS 83171</strain>
    </source>
</reference>
<sequence>MGTKFIENVRLYFAKDARYECEGSIGQGAYGAVFKIRDNQAAESQAQQRFALKVPFAIQFPSGEDNWISETQVLSAFQAAAHVVNRIALADDPLRNPPQDAHGCQAPDDEQADPEQVHLAHYLMLLVIRMCIAMAWPNPYATGKERIEEMEQDFYTHIISNVDLHDENMMFGSLNSEGSLEHQLTPILKMIDVGECQRQRTRGESQWLMKTAVLLDGISDHVQIMVDRALRTSEEALPVDPELSDLATLSLGEQPDIRNLAAGVIAAVTTRTEVWYRARYPGRNTEQESDASVRDFVNALFFDAVPMPTVSRL</sequence>
<proteinExistence type="predicted"/>
<evidence type="ECO:0000313" key="3">
    <source>
        <dbReference type="Proteomes" id="UP001446871"/>
    </source>
</evidence>
<dbReference type="PROSITE" id="PS00107">
    <property type="entry name" value="PROTEIN_KINASE_ATP"/>
    <property type="match status" value="1"/>
</dbReference>
<accession>A0ABR1UN87</accession>
<keyword evidence="1" id="KW-0067">ATP-binding</keyword>
<feature type="binding site" evidence="1">
    <location>
        <position position="53"/>
    </location>
    <ligand>
        <name>ATP</name>
        <dbReference type="ChEBI" id="CHEBI:30616"/>
    </ligand>
</feature>
<gene>
    <name evidence="2" type="ORF">PG996_010320</name>
</gene>
<name>A0ABR1UN87_9PEZI</name>
<dbReference type="Proteomes" id="UP001446871">
    <property type="component" value="Unassembled WGS sequence"/>
</dbReference>
<keyword evidence="1" id="KW-0547">Nucleotide-binding</keyword>
<evidence type="ECO:0000256" key="1">
    <source>
        <dbReference type="PROSITE-ProRule" id="PRU10141"/>
    </source>
</evidence>
<organism evidence="2 3">
    <name type="scientific">Apiospora saccharicola</name>
    <dbReference type="NCBI Taxonomy" id="335842"/>
    <lineage>
        <taxon>Eukaryota</taxon>
        <taxon>Fungi</taxon>
        <taxon>Dikarya</taxon>
        <taxon>Ascomycota</taxon>
        <taxon>Pezizomycotina</taxon>
        <taxon>Sordariomycetes</taxon>
        <taxon>Xylariomycetidae</taxon>
        <taxon>Amphisphaeriales</taxon>
        <taxon>Apiosporaceae</taxon>
        <taxon>Apiospora</taxon>
    </lineage>
</organism>
<dbReference type="InterPro" id="IPR017441">
    <property type="entry name" value="Protein_kinase_ATP_BS"/>
</dbReference>
<protein>
    <recommendedName>
        <fullName evidence="4">Protein kinase domain-containing protein</fullName>
    </recommendedName>
</protein>